<organism evidence="2 3">
    <name type="scientific">Pseudonocardia asaccharolytica DSM 44247 = NBRC 16224</name>
    <dbReference type="NCBI Taxonomy" id="1123024"/>
    <lineage>
        <taxon>Bacteria</taxon>
        <taxon>Bacillati</taxon>
        <taxon>Actinomycetota</taxon>
        <taxon>Actinomycetes</taxon>
        <taxon>Pseudonocardiales</taxon>
        <taxon>Pseudonocardiaceae</taxon>
        <taxon>Pseudonocardia</taxon>
    </lineage>
</organism>
<dbReference type="OrthoDB" id="3677380at2"/>
<evidence type="ECO:0000313" key="2">
    <source>
        <dbReference type="EMBL" id="GEL18702.1"/>
    </source>
</evidence>
<evidence type="ECO:0000313" key="3">
    <source>
        <dbReference type="Proteomes" id="UP000321328"/>
    </source>
</evidence>
<dbReference type="Proteomes" id="UP000321328">
    <property type="component" value="Unassembled WGS sequence"/>
</dbReference>
<name>A0A511D1N3_9PSEU</name>
<dbReference type="AlphaFoldDB" id="A0A511D1N3"/>
<comment type="caution">
    <text evidence="2">The sequence shown here is derived from an EMBL/GenBank/DDBJ whole genome shotgun (WGS) entry which is preliminary data.</text>
</comment>
<dbReference type="EMBL" id="BJVI01000024">
    <property type="protein sequence ID" value="GEL18702.1"/>
    <property type="molecule type" value="Genomic_DNA"/>
</dbReference>
<feature type="region of interest" description="Disordered" evidence="1">
    <location>
        <begin position="68"/>
        <end position="97"/>
    </location>
</feature>
<sequence length="193" mass="20460">MVAVPGIGVSGAVIAIPPAPSRRPAPTRLVAIAVSPMELLRPESELARLVAGGVTDLLVASEDGSTGPRITSYFDYPDYDDEDEDDESTEPDRRGLDEVQAAVDRLDLPGLRLHRLGLRAPLGPDSEADLVAAMSELVGFDPEPGVYCLAPVPAPAEPSRAAVVRAAQRIAQIYGLPLLRYRCLELSVVPDSA</sequence>
<feature type="compositionally biased region" description="Acidic residues" evidence="1">
    <location>
        <begin position="77"/>
        <end position="89"/>
    </location>
</feature>
<proteinExistence type="predicted"/>
<gene>
    <name evidence="2" type="ORF">PA7_25390</name>
</gene>
<reference evidence="2 3" key="1">
    <citation type="submission" date="2019-07" db="EMBL/GenBank/DDBJ databases">
        <title>Whole genome shotgun sequence of Pseudonocardia asaccharolytica NBRC 16224.</title>
        <authorList>
            <person name="Hosoyama A."/>
            <person name="Uohara A."/>
            <person name="Ohji S."/>
            <person name="Ichikawa N."/>
        </authorList>
    </citation>
    <scope>NUCLEOTIDE SEQUENCE [LARGE SCALE GENOMIC DNA]</scope>
    <source>
        <strain evidence="2 3">NBRC 16224</strain>
    </source>
</reference>
<protein>
    <submittedName>
        <fullName evidence="2">Uncharacterized protein</fullName>
    </submittedName>
</protein>
<keyword evidence="3" id="KW-1185">Reference proteome</keyword>
<evidence type="ECO:0000256" key="1">
    <source>
        <dbReference type="SAM" id="MobiDB-lite"/>
    </source>
</evidence>
<dbReference type="RefSeq" id="WP_028931454.1">
    <property type="nucleotide sequence ID" value="NZ_AUII01000026.1"/>
</dbReference>
<accession>A0A511D1N3</accession>